<accession>A0ABY9E5C0</accession>
<protein>
    <submittedName>
        <fullName evidence="1">Uncharacterized protein</fullName>
    </submittedName>
</protein>
<evidence type="ECO:0000313" key="1">
    <source>
        <dbReference type="EMBL" id="WKD48218.1"/>
    </source>
</evidence>
<gene>
    <name evidence="1" type="ORF">M8T91_09725</name>
</gene>
<dbReference type="EMBL" id="CP098023">
    <property type="protein sequence ID" value="WKD48218.1"/>
    <property type="molecule type" value="Genomic_DNA"/>
</dbReference>
<evidence type="ECO:0000313" key="2">
    <source>
        <dbReference type="Proteomes" id="UP001321520"/>
    </source>
</evidence>
<reference evidence="1 2" key="1">
    <citation type="submission" date="2022-05" db="EMBL/GenBank/DDBJ databases">
        <title>Microbulbifer sp. nov., isolated from sponge.</title>
        <authorList>
            <person name="Gao L."/>
        </authorList>
    </citation>
    <scope>NUCLEOTIDE SEQUENCE [LARGE SCALE GENOMIC DNA]</scope>
    <source>
        <strain evidence="1 2">MI-G</strain>
    </source>
</reference>
<keyword evidence="2" id="KW-1185">Reference proteome</keyword>
<dbReference type="Proteomes" id="UP001321520">
    <property type="component" value="Chromosome"/>
</dbReference>
<dbReference type="RefSeq" id="WP_301413880.1">
    <property type="nucleotide sequence ID" value="NZ_CP098023.1"/>
</dbReference>
<name>A0ABY9E5C0_9GAMM</name>
<sequence length="271" mass="31232">MRYRDIAKTYLKSAEKELSTGDDSRLKFAALELRMTLEALTYERAQLYKKELTEKQIKIWQPRKLLTTLIDIDPFVDSSPTISFGIEGEDGSPPEEMKLLGKETVISLKDIKNYYDRLSSYLHTPTIEQGMLKENSSPQRIRYRCEEIVSIMKDVVSSPIFNVDLRDKASLNCYECGSEIVRTIPPSSNELQVKCLQENCLASYIVKKLPDRQAHWEPMYDELPCSNPNCDEKQLTWKREFALGVNWNCKKCRGHNRVSLGITFEPVSSES</sequence>
<proteinExistence type="predicted"/>
<organism evidence="1 2">
    <name type="scientific">Microbulbifer spongiae</name>
    <dbReference type="NCBI Taxonomy" id="2944933"/>
    <lineage>
        <taxon>Bacteria</taxon>
        <taxon>Pseudomonadati</taxon>
        <taxon>Pseudomonadota</taxon>
        <taxon>Gammaproteobacteria</taxon>
        <taxon>Cellvibrionales</taxon>
        <taxon>Microbulbiferaceae</taxon>
        <taxon>Microbulbifer</taxon>
    </lineage>
</organism>